<evidence type="ECO:0000313" key="2">
    <source>
        <dbReference type="EMBL" id="NYI09918.1"/>
    </source>
</evidence>
<dbReference type="InterPro" id="IPR024775">
    <property type="entry name" value="DinB-like"/>
</dbReference>
<evidence type="ECO:0000259" key="1">
    <source>
        <dbReference type="Pfam" id="PF12867"/>
    </source>
</evidence>
<feature type="domain" description="DinB-like" evidence="1">
    <location>
        <begin position="47"/>
        <end position="171"/>
    </location>
</feature>
<comment type="caution">
    <text evidence="2">The sequence shown here is derived from an EMBL/GenBank/DDBJ whole genome shotgun (WGS) entry which is preliminary data.</text>
</comment>
<dbReference type="AlphaFoldDB" id="A0A7Y9YCX6"/>
<name>A0A7Y9YCX6_9ACTN</name>
<dbReference type="InterPro" id="IPR034660">
    <property type="entry name" value="DinB/YfiT-like"/>
</dbReference>
<dbReference type="EMBL" id="JACBZI010000001">
    <property type="protein sequence ID" value="NYI09918.1"/>
    <property type="molecule type" value="Genomic_DNA"/>
</dbReference>
<evidence type="ECO:0000313" key="3">
    <source>
        <dbReference type="Proteomes" id="UP000537326"/>
    </source>
</evidence>
<gene>
    <name evidence="2" type="ORF">BKA05_001433</name>
</gene>
<organism evidence="2 3">
    <name type="scientific">Nocardioides marinus</name>
    <dbReference type="NCBI Taxonomy" id="374514"/>
    <lineage>
        <taxon>Bacteria</taxon>
        <taxon>Bacillati</taxon>
        <taxon>Actinomycetota</taxon>
        <taxon>Actinomycetes</taxon>
        <taxon>Propionibacteriales</taxon>
        <taxon>Nocardioidaceae</taxon>
        <taxon>Nocardioides</taxon>
    </lineage>
</organism>
<keyword evidence="3" id="KW-1185">Reference proteome</keyword>
<protein>
    <recommendedName>
        <fullName evidence="1">DinB-like domain-containing protein</fullName>
    </recommendedName>
</protein>
<sequence>MSEGLRDTKDWTWVLERPCEQCGFDAAGVARHQIGARLRAGMPAWHRLLSGPTATRRPDPTTWSPLEYACHVRDVHIVFSARVAMVLCQHDPEFANWDQDETAESQAYAEQDPATVARELAEETERVAATYDVLDPTDEALWARPARRSNGSVFTLDSLARYHLHDVEHHVWDVRPAGS</sequence>
<reference evidence="2 3" key="1">
    <citation type="submission" date="2020-07" db="EMBL/GenBank/DDBJ databases">
        <title>Sequencing the genomes of 1000 actinobacteria strains.</title>
        <authorList>
            <person name="Klenk H.-P."/>
        </authorList>
    </citation>
    <scope>NUCLEOTIDE SEQUENCE [LARGE SCALE GENOMIC DNA]</scope>
    <source>
        <strain evidence="2 3">DSM 18248</strain>
    </source>
</reference>
<proteinExistence type="predicted"/>
<dbReference type="Pfam" id="PF12867">
    <property type="entry name" value="DinB_2"/>
    <property type="match status" value="1"/>
</dbReference>
<dbReference type="Gene3D" id="1.20.120.450">
    <property type="entry name" value="dinb family like domain"/>
    <property type="match status" value="1"/>
</dbReference>
<dbReference type="RefSeq" id="WP_179530830.1">
    <property type="nucleotide sequence ID" value="NZ_BAAAPP010000004.1"/>
</dbReference>
<dbReference type="SUPFAM" id="SSF109854">
    <property type="entry name" value="DinB/YfiT-like putative metalloenzymes"/>
    <property type="match status" value="1"/>
</dbReference>
<accession>A0A7Y9YCX6</accession>
<dbReference type="Proteomes" id="UP000537326">
    <property type="component" value="Unassembled WGS sequence"/>
</dbReference>